<dbReference type="GO" id="GO:1903908">
    <property type="term" value="P:positive regulation of plasma membrane raft polarization"/>
    <property type="evidence" value="ECO:0007669"/>
    <property type="project" value="UniProtKB-UniRule"/>
</dbReference>
<keyword evidence="10 32" id="KW-1165">Clathrin-mediated endocytosis of virus by host</keyword>
<dbReference type="HAMAP" id="MF_04083">
    <property type="entry name" value="HIV_ENV"/>
    <property type="match status" value="1"/>
</dbReference>
<feature type="region of interest" description="Fusion peptide" evidence="32">
    <location>
        <begin position="505"/>
        <end position="525"/>
    </location>
</feature>
<evidence type="ECO:0000256" key="7">
    <source>
        <dbReference type="ARBA" id="ARBA00022506"/>
    </source>
</evidence>
<evidence type="ECO:0000256" key="2">
    <source>
        <dbReference type="ARBA" id="ARBA00004433"/>
    </source>
</evidence>
<keyword evidence="14 32" id="KW-0812">Transmembrane</keyword>
<comment type="miscellaneous">
    <text evidence="32">HIV-1 lineages are divided in three main groups, M (for Major), O (for Outlier), and N (for New, or Non-M, Non-O). The vast majority of strains found worldwide belong to the group M. Group O seems to be endemic to and largely confined to Cameroon and neighboring countries in West Central Africa, where these viruses represent a small minority of HIV-1 strains. The group N is represented by a limited number of isolates from Cameroonian persons. The group M is further subdivided in 9 clades or subtypes (A to D, F to H, J and K).</text>
</comment>
<organismHost>
    <name type="scientific">Homo sapiens</name>
    <name type="common">Human</name>
    <dbReference type="NCBI Taxonomy" id="9606"/>
</organismHost>
<dbReference type="GO" id="GO:0039654">
    <property type="term" value="P:fusion of virus membrane with host endosome membrane"/>
    <property type="evidence" value="ECO:0007669"/>
    <property type="project" value="UniProtKB-UniRule"/>
</dbReference>
<evidence type="ECO:0000256" key="5">
    <source>
        <dbReference type="ARBA" id="ARBA00004578"/>
    </source>
</evidence>
<dbReference type="FunFam" id="1.20.5.490:FF:000001">
    <property type="entry name" value="Envelope glycoprotein gp160"/>
    <property type="match status" value="1"/>
</dbReference>
<dbReference type="InterPro" id="IPR000777">
    <property type="entry name" value="HIV1_Gp120"/>
</dbReference>
<evidence type="ECO:0000256" key="22">
    <source>
        <dbReference type="ARBA" id="ARBA00022989"/>
    </source>
</evidence>
<keyword evidence="11 32" id="KW-0945">Host-virus interaction</keyword>
<evidence type="ECO:0000256" key="9">
    <source>
        <dbReference type="ARBA" id="ARBA00022511"/>
    </source>
</evidence>
<evidence type="ECO:0000256" key="8">
    <source>
        <dbReference type="ARBA" id="ARBA00022510"/>
    </source>
</evidence>
<accession>A0A0R6DAC4</accession>
<comment type="PTM">
    <text evidence="32">Palmitoylation of the transmembrane protein and of Env polyprotein (prior to its proteolytic cleavage) is essential for their association with host cell membrane lipid rafts. Palmitoylation is therefore required for envelope trafficking to classical lipid rafts, but not for viral replication.</text>
</comment>
<feature type="disulfide bond" evidence="32">
    <location>
        <begin position="221"/>
        <end position="250"/>
    </location>
</feature>
<evidence type="ECO:0000256" key="25">
    <source>
        <dbReference type="ARBA" id="ARBA00023136"/>
    </source>
</evidence>
<feature type="short sequence motif" description="YXXL motif; contains endocytosis signal" evidence="32">
    <location>
        <begin position="705"/>
        <end position="708"/>
    </location>
</feature>
<comment type="subcellular location">
    <molecule>Transmembrane protein gp41</molecule>
    <subcellularLocation>
        <location evidence="32">Virion membrane</location>
        <topology evidence="32">Single-pass type I membrane protein</topology>
    </subcellularLocation>
    <subcellularLocation>
        <location evidence="32">Host cell membrane</location>
        <topology evidence="32">Single-pass type I membrane protein</topology>
    </subcellularLocation>
    <subcellularLocation>
        <location evidence="32">Host endosome membrane</location>
        <topology evidence="32">Single-pass type I membrane protein</topology>
    </subcellularLocation>
    <text evidence="32">It is probably concentrated at the site of budding and incorporated into the virions possibly by contacts between the cytoplasmic tail of Env and the N-terminus of Gag.</text>
</comment>
<keyword evidence="15 32" id="KW-0053">Apoptosis</keyword>
<feature type="disulfide bond" evidence="32">
    <location>
        <begin position="53"/>
        <end position="73"/>
    </location>
</feature>
<feature type="site" description="Cleavage; by host furin" evidence="32">
    <location>
        <begin position="504"/>
        <end position="505"/>
    </location>
</feature>
<comment type="subcellular location">
    <molecule>Surface protein gp120</molecule>
    <subcellularLocation>
        <location evidence="32">Virion membrane</location>
        <topology evidence="32">Peripheral membrane protein</topology>
    </subcellularLocation>
    <subcellularLocation>
        <location evidence="32">Host cell membrane</location>
        <topology evidence="32">Peripheral membrane protein</topology>
    </subcellularLocation>
    <subcellularLocation>
        <location evidence="32">Host endosome membrane</location>
        <topology evidence="32">Single-pass type I membrane protein</topology>
    </subcellularLocation>
    <text evidence="32">The surface protein is not anchored to the viral envelope, but associates with the extravirion surface through its binding to TM. It is probably concentrated at the site of budding and incorporated into the virions possibly by contacts between the cytoplasmic tail of Env and the N-terminus of Gag.</text>
</comment>
<feature type="region of interest" description="Immunosuppression" evidence="32">
    <location>
        <begin position="567"/>
        <end position="585"/>
    </location>
</feature>
<evidence type="ECO:0000256" key="30">
    <source>
        <dbReference type="ARBA" id="ARBA00023288"/>
    </source>
</evidence>
<evidence type="ECO:0000256" key="24">
    <source>
        <dbReference type="ARBA" id="ARBA00023054"/>
    </source>
</evidence>
<comment type="miscellaneous">
    <text evidence="32">Inhibitors targeting HIV-1 viral envelope proteins are used as antiretroviral drugs. Attachment of virions to the cell surface via non-specific interactions and CD4 binding can be blocked by inhibitors that include cyanovirin-N, cyclotriazadisulfonamide analogs, PRO 2000, TNX 355 and PRO 542. In addition, BMS 806 can block CD4-induced conformational changes. Env interactions with the coreceptor molecules can be targeted by CCR5 antagonists including SCH-D, maraviroc (UK 427857) and aplaviroc (GW 873140), and the CXCR4 antagonist AMD 070. Fusion of viral and cellular membranes can be inhibited by peptides such as enfuvirtide and tifuvirtide (T 1249). Resistance to inhibitors associated with mutations in Env are observed. Most of the time, single mutations confer only a modest reduction in drug susceptibility. Combination of several mutations is usually required to develop a high-level drug resistance.</text>
</comment>
<comment type="subcellular location">
    <subcellularLocation>
        <location evidence="3">Host cell membrane</location>
        <topology evidence="3">Peripheral membrane protein</topology>
    </subcellularLocation>
    <subcellularLocation>
        <location evidence="1">Host cell membrane</location>
        <topology evidence="1">Single-pass type I membrane protein</topology>
    </subcellularLocation>
    <subcellularLocation>
        <location evidence="2">Host endosome membrane</location>
        <topology evidence="2">Peripheral membrane protein</topology>
    </subcellularLocation>
    <subcellularLocation>
        <location evidence="5">Host endosome membrane</location>
        <topology evidence="5">Single-pass type I membrane protein</topology>
    </subcellularLocation>
    <subcellularLocation>
        <location evidence="6">Virion membrane</location>
        <topology evidence="6">Peripheral membrane protein</topology>
    </subcellularLocation>
    <subcellularLocation>
        <location evidence="4">Virion membrane</location>
        <topology evidence="4">Single-pass type I membrane protein</topology>
    </subcellularLocation>
</comment>
<evidence type="ECO:0000256" key="1">
    <source>
        <dbReference type="ARBA" id="ARBA00004402"/>
    </source>
</evidence>
<keyword evidence="27 32" id="KW-1015">Disulfide bond</keyword>
<keyword evidence="16 32" id="KW-0732">Signal</keyword>
<dbReference type="GO" id="GO:0020002">
    <property type="term" value="C:host cell plasma membrane"/>
    <property type="evidence" value="ECO:0007669"/>
    <property type="project" value="UniProtKB-SubCell"/>
</dbReference>
<organism evidence="36">
    <name type="scientific">Human immunodeficiency virus type 1</name>
    <name type="common">HIV-1</name>
    <dbReference type="NCBI Taxonomy" id="11676"/>
    <lineage>
        <taxon>Viruses</taxon>
        <taxon>Riboviria</taxon>
        <taxon>Pararnavirae</taxon>
        <taxon>Artverviricota</taxon>
        <taxon>Revtraviricetes</taxon>
        <taxon>Ortervirales</taxon>
        <taxon>Retroviridae</taxon>
        <taxon>Orthoretrovirinae</taxon>
        <taxon>Lentivirus</taxon>
        <taxon>Lentivirus humimdef1</taxon>
    </lineage>
</organism>
<keyword evidence="28 32" id="KW-0325">Glycoprotein</keyword>
<protein>
    <recommendedName>
        <fullName evidence="32">Envelope glycoprotein gp160</fullName>
    </recommendedName>
    <alternativeName>
        <fullName evidence="32">Env polyprotein</fullName>
    </alternativeName>
    <component>
        <recommendedName>
            <fullName evidence="32">Surface protein gp120</fullName>
            <shortName evidence="32">SU</shortName>
        </recommendedName>
        <alternativeName>
            <fullName evidence="32">Glycoprotein 120</fullName>
            <shortName evidence="32">gp120</shortName>
        </alternativeName>
    </component>
    <component>
        <recommendedName>
            <fullName evidence="32">Transmembrane protein gp41</fullName>
            <shortName evidence="32">TM</shortName>
        </recommendedName>
        <alternativeName>
            <fullName evidence="32">Glycoprotein 41</fullName>
            <shortName evidence="32">gp41</shortName>
        </alternativeName>
    </component>
</protein>
<evidence type="ECO:0000256" key="15">
    <source>
        <dbReference type="ARBA" id="ARBA00022703"/>
    </source>
</evidence>
<feature type="region of interest" description="MPER; binding to GalCer" evidence="32">
    <location>
        <begin position="655"/>
        <end position="676"/>
    </location>
</feature>
<dbReference type="Gene3D" id="1.10.287.210">
    <property type="match status" value="1"/>
</dbReference>
<keyword evidence="9 32" id="KW-1032">Host cell membrane</keyword>
<evidence type="ECO:0000256" key="18">
    <source>
        <dbReference type="ARBA" id="ARBA00022844"/>
    </source>
</evidence>
<dbReference type="FunFam" id="2.170.40.20:FF:000004">
    <property type="entry name" value="Envelope glycoprotein gp160"/>
    <property type="match status" value="1"/>
</dbReference>
<gene>
    <name evidence="32 36" type="primary">env</name>
</gene>
<dbReference type="CDD" id="cd09909">
    <property type="entry name" value="HIV-1-like_HR1-HR2"/>
    <property type="match status" value="1"/>
</dbReference>
<dbReference type="EMBL" id="KJ953627">
    <property type="protein sequence ID" value="AJW37693.1"/>
    <property type="molecule type" value="Genomic_DNA"/>
</dbReference>
<evidence type="ECO:0000256" key="6">
    <source>
        <dbReference type="ARBA" id="ARBA00004650"/>
    </source>
</evidence>
<keyword evidence="18 32" id="KW-0946">Virion</keyword>
<comment type="function">
    <text evidence="32">Transmembrane protein gp41: Acts as a class I viral fusion protein. Under the current model, the protein has at least 3 conformational states: pre-fusion native state, pre-hairpin intermediate state, and post-fusion hairpin state. During fusion of viral and target intracellular membranes, the coiled coil regions (heptad repeats) assume a trimer-of-hairpins structure, positioning the fusion peptide in close proximity to the C-terminal region of the ectodomain. The formation of this structure appears to drive apposition and subsequent fusion of viral and target cell membranes. Complete fusion occurs in host cell endosomes and is dynamin-dependent, however some lipid transfer might occur at the plasma membrane. The virus undergoes clathrin-dependent internalization long before endosomal fusion, thus minimizing the surface exposure of conserved viral epitopes during fusion and reducing the efficacy of inhibitors targeting these epitopes. Membranes fusion leads to delivery of the nucleocapsid into the cytoplasm.</text>
</comment>
<keyword evidence="13 32" id="KW-0165">Cleavage on pair of basic residues</keyword>
<evidence type="ECO:0000256" key="26">
    <source>
        <dbReference type="ARBA" id="ARBA00023139"/>
    </source>
</evidence>
<feature type="disulfide bond" evidence="32">
    <location>
        <begin position="591"/>
        <end position="597"/>
    </location>
</feature>
<dbReference type="SUPFAM" id="SSF56502">
    <property type="entry name" value="gp120 core"/>
    <property type="match status" value="2"/>
</dbReference>
<feature type="region of interest" description="CD4-binding loop" evidence="32">
    <location>
        <begin position="364"/>
        <end position="374"/>
    </location>
</feature>
<dbReference type="GO" id="GO:1903911">
    <property type="term" value="P:positive regulation of receptor clustering"/>
    <property type="evidence" value="ECO:0007669"/>
    <property type="project" value="UniProtKB-UniRule"/>
</dbReference>
<keyword evidence="26 32" id="KW-0564">Palmitate</keyword>
<feature type="disulfide bond" evidence="32">
    <location>
        <begin position="231"/>
        <end position="242"/>
    </location>
</feature>
<comment type="PTM">
    <text evidence="32">Highly glycosylated by host. The high number of glycan on the protein is reffered to as 'glycan shield' because it contributes to hide protein sequence from adaptive immune system.</text>
</comment>
<feature type="lipid moiety-binding region" description="S-palmitoyl cysteine; by host" evidence="32">
    <location>
        <position position="757"/>
    </location>
</feature>
<feature type="short sequence motif" description="Di-leucine internalization motif" evidence="32">
    <location>
        <begin position="855"/>
        <end position="856"/>
    </location>
</feature>
<keyword evidence="12 32" id="KW-1162">Viral penetration into host cytoplasm</keyword>
<comment type="function">
    <text evidence="32">Surface protein gp120: Attaches the virus to the host lymphoid cell by binding to the primary receptor CD4. This interaction induces a structural rearrangement creating a high affinity binding site for a chemokine coreceptor like CXCR4 and/or CCR5. Acts as a ligand for CD209/DC-SIGN and CLEC4M/DC-SIGNR, which are respectively found on dendritic cells (DCs), and on endothelial cells of liver sinusoids and lymph node sinuses. These interactions allow capture of viral particles at mucosal surfaces by these cells and subsequent transmission to permissive cells. HIV subverts the migration properties of dendritic cells to gain access to CD4+ T-cells in lymph nodes. Virus transmission to permissive T-cells occurs either in trans (without DCs infection, through viral capture and transmission), or in cis (following DCs productive infection, through the usual CD4-gp120 interaction), thereby inducing a robust infection. In trans infection, bound virions remain infectious over days and it is proposed that they are not degraded, but protected in non-lysosomal acidic organelles within the DCs close to the cell membrane thus contributing to the viral infectious potential during DCs' migration from the periphery to the lymphoid tissues. On arrival at lymphoid tissues, intact virions recycle back to DCs' cell surface allowing virus transmission to CD4+ T-cells.</text>
</comment>
<dbReference type="FunFam" id="1.10.287.210:FF:000001">
    <property type="entry name" value="Envelope glycoprotein gp160"/>
    <property type="match status" value="1"/>
</dbReference>
<evidence type="ECO:0000256" key="16">
    <source>
        <dbReference type="ARBA" id="ARBA00022729"/>
    </source>
</evidence>
<evidence type="ECO:0000256" key="29">
    <source>
        <dbReference type="ARBA" id="ARBA00023280"/>
    </source>
</evidence>
<dbReference type="Pfam" id="PF00517">
    <property type="entry name" value="GP41"/>
    <property type="match status" value="1"/>
</dbReference>
<keyword evidence="19 32" id="KW-1043">Host membrane</keyword>
<comment type="domain">
    <text evidence="32">Some of the most genetically diverse regions of the viral genome are present in Env. They are called variable regions 1 through 5 (V1 through V5). Coreceptor usage of gp120 is determined mainly by the primary structure of the third variable region (V3) in the outer domain of gp120. The sequence of V3 determines which coreceptor, CCR5 and/or CXCR4 (corresponding to R5/macrophage, X4/T cell and R5X4/T cell and macrophage tropism), is used to trigger the fusion potential of the Env complex, and hence which cells the virus can infect. Binding to CCR5 involves a region adjacent in addition to V3.</text>
</comment>
<dbReference type="GO" id="GO:0016020">
    <property type="term" value="C:membrane"/>
    <property type="evidence" value="ECO:0007669"/>
    <property type="project" value="UniProtKB-UniRule"/>
</dbReference>
<evidence type="ECO:0000256" key="31">
    <source>
        <dbReference type="ARBA" id="ARBA00023296"/>
    </source>
</evidence>
<keyword evidence="25 32" id="KW-0472">Membrane</keyword>
<comment type="function">
    <text evidence="32">Envelope glycoprotein gp160: Oligomerizes in the host endoplasmic reticulum into predominantly trimers. In a second time, gp160 transits in the host Golgi, where glycosylation is completed. The precursor is then proteolytically cleaved in the trans-Golgi and thereby activated by cellular furin or furin-like proteases to produce gp120 and gp41.</text>
</comment>
<dbReference type="InterPro" id="IPR037527">
    <property type="entry name" value="Gp160"/>
</dbReference>
<proteinExistence type="inferred from homology"/>
<keyword evidence="31 32" id="KW-1160">Virus entry into host cell</keyword>
<evidence type="ECO:0000259" key="34">
    <source>
        <dbReference type="Pfam" id="PF00516"/>
    </source>
</evidence>
<keyword evidence="21 32" id="KW-1164">Virus endocytosis by host</keyword>
<evidence type="ECO:0000256" key="10">
    <source>
        <dbReference type="ARBA" id="ARBA00022570"/>
    </source>
</evidence>
<feature type="chain" id="PRO_5023419737" description="Envelope glycoprotein gp160" evidence="32">
    <location>
        <begin position="32"/>
        <end position="856"/>
    </location>
</feature>
<keyword evidence="20 32" id="KW-0261">Viral envelope protein</keyword>
<feature type="domain" description="Retroviral envelope protein GP41-like" evidence="35">
    <location>
        <begin position="523"/>
        <end position="713"/>
    </location>
</feature>
<feature type="transmembrane region" description="Helical" evidence="33">
    <location>
        <begin position="671"/>
        <end position="698"/>
    </location>
</feature>
<evidence type="ECO:0000256" key="12">
    <source>
        <dbReference type="ARBA" id="ARBA00022595"/>
    </source>
</evidence>
<sequence>MRVKETQMNWPNLWKWGTLILGLGIICSASDNLWVTVYYGVPVWRDADTTLFCASDAKAHETEAHNVWATHACVPTDPNPQEIHLENVTENFNMWKNNMVEQMQEDVISLWDQSLKPCVKLTPLCVTLNCTSANLTRVSDMANVSNIIGNITDEVRNCSFNMTTELRDKKQKVYALFYKIDIAQISSGSNSSEYRLINCNTSVIKQACPKISFDPIPIHYCTPAGYAILKCNDKNFNGTGPCKNVSSVQCTHGIKPVVSTQLLLNGSLAEEEIIIRSENLTNNAKTIIVHLNKSVEINCTRPSDNTRTSISIGPGQVFYRTGDIIGDIRQAYCEVNRTKWNEVLKQVTGKLNEHFNKTISFQPPSGGDLEITMHHFNCRGEFFYCNTSNLFNNTCLKNKTIKGCNDTIILPCKIKQIINMWQGAGQAIYAPPIRGIINCVSNITGILLTRDGGNSNDNETFRPGGGNIKDNWRSELYKYKVVQIEPLGIAPTRAKRRVVQREKRAVGIGAMIFGFLGAAGSTMGAASITLTVQARQLLSGIVQQQSNLLRAIEAQQHMLQLTVWGIKQLQARVLAVERYLKDQKFLGLWGCSGKIICTTAVPWNSTWSNKSYEEIWNNMTWTEWEREISNYTNQIYEILTESQNQQDRNEKDLLELDKWASLWTWFDITQWLWYIKIFIMIVGGLIGLRIIFAVLSIVNRVRQGYSPLSFQIPIHHQREPDRPERIEEEGGEQGRDRSVQLVTGFFALAWDDLRSLCLFSYHRLRDFILIAARIVELLGHSSLKGLRRGWEGLKYLGNLLVYWSQELKISAISLLDATAIAVAGWTDRVIEVAQRAWRAFLHIPRRIRQGLERALL</sequence>
<feature type="transmembrane region" description="Helical" evidence="33">
    <location>
        <begin position="505"/>
        <end position="528"/>
    </location>
</feature>
<keyword evidence="23 32" id="KW-1039">Host endosome</keyword>
<evidence type="ECO:0000256" key="13">
    <source>
        <dbReference type="ARBA" id="ARBA00022685"/>
    </source>
</evidence>
<name>A0A0R6DAC4_HV1</name>
<evidence type="ECO:0000256" key="23">
    <source>
        <dbReference type="ARBA" id="ARBA00023046"/>
    </source>
</evidence>
<evidence type="ECO:0000259" key="35">
    <source>
        <dbReference type="Pfam" id="PF00517"/>
    </source>
</evidence>
<evidence type="ECO:0000313" key="36">
    <source>
        <dbReference type="EMBL" id="AJW37693.1"/>
    </source>
</evidence>
<evidence type="ECO:0000256" key="27">
    <source>
        <dbReference type="ARBA" id="ARBA00023157"/>
    </source>
</evidence>
<feature type="chain" id="PRO_5023419738" description="Transmembrane protein gp41" evidence="32">
    <location>
        <begin position="505"/>
        <end position="856"/>
    </location>
</feature>
<keyword evidence="24 32" id="KW-0175">Coiled coil</keyword>
<feature type="domain" description="Human immunodeficiency virus 1 envelope glycoprotein Gp120" evidence="34">
    <location>
        <begin position="33"/>
        <end position="504"/>
    </location>
</feature>
<keyword evidence="29 32" id="KW-0899">Viral immunoevasion</keyword>
<evidence type="ECO:0000256" key="11">
    <source>
        <dbReference type="ARBA" id="ARBA00022581"/>
    </source>
</evidence>
<evidence type="ECO:0000256" key="28">
    <source>
        <dbReference type="ARBA" id="ARBA00023180"/>
    </source>
</evidence>
<dbReference type="Gene3D" id="2.170.40.20">
    <property type="entry name" value="Human immunodeficiency virus 1, Gp160, envelope glycoprotein"/>
    <property type="match status" value="2"/>
</dbReference>
<comment type="domain">
    <text evidence="32">The YXXL motif is involved in determining the exact site of viral release at the surface of infected mononuclear cells and promotes endocytosis. YXXL and di-leucine endocytosis motifs interact directly or indirectly with the clathrin adapter complexes, opperate independently, and their activities are not additive.</text>
</comment>
<evidence type="ECO:0000256" key="33">
    <source>
        <dbReference type="RuleBase" id="RU363095"/>
    </source>
</evidence>
<dbReference type="GO" id="GO:0019031">
    <property type="term" value="C:viral envelope"/>
    <property type="evidence" value="ECO:0007669"/>
    <property type="project" value="UniProtKB-KW"/>
</dbReference>
<dbReference type="InterPro" id="IPR000328">
    <property type="entry name" value="GP41-like"/>
</dbReference>
<comment type="domain">
    <text evidence="32">The membrane proximal external region (MPER) present in gp41 is a tryptophan-rich region recognized by the antibodies 2F5, Z13, and 4E10. MPER seems to play a role in fusion.</text>
</comment>
<evidence type="ECO:0000256" key="3">
    <source>
        <dbReference type="ARBA" id="ARBA00004505"/>
    </source>
</evidence>
<comment type="domain">
    <text evidence="32 33">The 17 amino acids long immunosuppressive region is present in many retroviral envelope proteins. Synthetic peptides derived from this relatively conserved sequence inhibit immune function in vitro and in vivo.</text>
</comment>
<dbReference type="GO" id="GO:0005198">
    <property type="term" value="F:structural molecule activity"/>
    <property type="evidence" value="ECO:0007669"/>
    <property type="project" value="UniProtKB-UniRule"/>
</dbReference>
<dbReference type="GO" id="GO:0019062">
    <property type="term" value="P:virion attachment to host cell"/>
    <property type="evidence" value="ECO:0007669"/>
    <property type="project" value="UniProtKB-UniRule"/>
</dbReference>
<evidence type="ECO:0000256" key="21">
    <source>
        <dbReference type="ARBA" id="ARBA00022890"/>
    </source>
</evidence>
<comment type="similarity">
    <text evidence="32">Belongs to the HIV-1 env protein family.</text>
</comment>
<evidence type="ECO:0000256" key="32">
    <source>
        <dbReference type="HAMAP-Rule" id="MF_04083"/>
    </source>
</evidence>
<keyword evidence="30 32" id="KW-0449">Lipoprotein</keyword>
<comment type="PTM">
    <text evidence="32">Specific enzymatic cleavages in vivo yield mature proteins. Envelope glycoproteins are synthesized as a inactive precursor that is heavily N-glycosylated and processed likely by host cell furin in the Golgi to yield the mature SU and TM proteins. The cleavage site between SU and TM requires the minimal sequence [KR]-X-[KR]-R. About 2 of the 9 disulfide bonds of gp41 are reduced by P4HB/PDI, following binding to CD4 receptor.</text>
</comment>
<dbReference type="GO" id="GO:0052031">
    <property type="term" value="P:symbiont-mediated perturbation of host defense response"/>
    <property type="evidence" value="ECO:0007669"/>
    <property type="project" value="UniProtKB-UniRule"/>
</dbReference>
<feature type="coiled-coil region" evidence="32">
    <location>
        <begin position="626"/>
        <end position="660"/>
    </location>
</feature>
<dbReference type="Pfam" id="PF00516">
    <property type="entry name" value="GP120"/>
    <property type="match status" value="1"/>
</dbReference>
<dbReference type="SUPFAM" id="SSF58069">
    <property type="entry name" value="Virus ectodomain"/>
    <property type="match status" value="1"/>
</dbReference>
<evidence type="ECO:0000256" key="20">
    <source>
        <dbReference type="ARBA" id="ARBA00022879"/>
    </source>
</evidence>
<keyword evidence="22 32" id="KW-1133">Transmembrane helix</keyword>
<reference evidence="36" key="1">
    <citation type="journal article" date="2014" name="Open Forum Infect. Dis.">
        <title>Low Multiplicity of HIV-1 Infection and No Vaccine Enhancement in VAX003 Injection Drug Users.</title>
        <authorList>
            <person name="Sterrett S."/>
            <person name="Learn G.H."/>
            <person name="Edlefsen P.T."/>
            <person name="Haynes B.F."/>
            <person name="Hahn B.H."/>
            <person name="Shaw G.M."/>
            <person name="Bar K.J."/>
        </authorList>
    </citation>
    <scope>NUCLEOTIDE SEQUENCE</scope>
    <source>
        <strain evidence="36">3212A10.D4</strain>
    </source>
</reference>
<dbReference type="GO" id="GO:0019082">
    <property type="term" value="P:viral protein processing"/>
    <property type="evidence" value="ECO:0007669"/>
    <property type="project" value="UniProtKB-UniRule"/>
</dbReference>
<evidence type="ECO:0000256" key="4">
    <source>
        <dbReference type="ARBA" id="ARBA00004563"/>
    </source>
</evidence>
<evidence type="ECO:0000256" key="14">
    <source>
        <dbReference type="ARBA" id="ARBA00022692"/>
    </source>
</evidence>
<dbReference type="FunFam" id="2.170.40.20:FF:000003">
    <property type="entry name" value="Envelope glycoprotein gp160"/>
    <property type="match status" value="1"/>
</dbReference>
<feature type="transmembrane region" description="Helical" evidence="33">
    <location>
        <begin position="20"/>
        <end position="41"/>
    </location>
</feature>
<dbReference type="GO" id="GO:0044175">
    <property type="term" value="C:host cell endosome membrane"/>
    <property type="evidence" value="ECO:0007669"/>
    <property type="project" value="UniProtKB-SubCell"/>
</dbReference>
<comment type="domain">
    <text evidence="32">The CD4-binding region is targeted by the antibody b12.</text>
</comment>
<comment type="caution">
    <text evidence="32 33">Lacks conserved residue(s) required for the propagation of feature annotation.</text>
</comment>
<keyword evidence="7 32" id="KW-1168">Fusion of virus membrane with host membrane</keyword>
<comment type="subunit">
    <text evidence="32">The mature envelope protein (Env) consists of a homotrimer of non-covalently associated gp120-gp41 heterodimers. The resulting complex protrudes from the virus surface as a spike. There seems to be as few as 10 spikes on the average virion. Surface protein gp120 interacts with host CD4, CCR5 and CXCR4. Gp120 also interacts with the C-type lectins CD209/DC-SIGN and CLEC4M/DC-SIGNR (collectively referred to as DC-SIGN(R)). Gp120 and gp41 interact with GalCer. Gp120 interacts with host ITGA4/ITGB7 complex; on CD4+ T-cells, this interaction results in rapid activation of integrin ITGAL/LFA-1, which facilitates efficient cell-to-cell spreading of HIV-1. Gp120 interacts with cell-associated heparan sulfate; this interaction increases virus infectivity on permissive cells and may be involved in infection of CD4- cells.</text>
</comment>
<dbReference type="GO" id="GO:0075512">
    <property type="term" value="P:clathrin-dependent endocytosis of virus by host cell"/>
    <property type="evidence" value="ECO:0007669"/>
    <property type="project" value="UniProtKB-UniRule"/>
</dbReference>
<dbReference type="Gene3D" id="1.20.5.490">
    <property type="entry name" value="Single helix bin"/>
    <property type="match status" value="1"/>
</dbReference>
<keyword evidence="17 32" id="KW-1161">Viral attachment to host cell</keyword>
<feature type="topological domain" description="Cytoplasmic" evidence="32">
    <location>
        <begin position="699"/>
        <end position="856"/>
    </location>
</feature>
<dbReference type="InterPro" id="IPR036377">
    <property type="entry name" value="Gp120_core_sf"/>
</dbReference>
<evidence type="ECO:0000256" key="19">
    <source>
        <dbReference type="ARBA" id="ARBA00022870"/>
    </source>
</evidence>
<keyword evidence="8 32" id="KW-1170">Fusion of virus membrane with host endosomal membrane</keyword>
<dbReference type="GO" id="GO:0019064">
    <property type="term" value="P:fusion of virus membrane with host plasma membrane"/>
    <property type="evidence" value="ECO:0007669"/>
    <property type="project" value="UniProtKB-UniRule"/>
</dbReference>
<evidence type="ECO:0000256" key="17">
    <source>
        <dbReference type="ARBA" id="ARBA00022804"/>
    </source>
</evidence>
<dbReference type="GO" id="GO:0055036">
    <property type="term" value="C:virion membrane"/>
    <property type="evidence" value="ECO:0007669"/>
    <property type="project" value="UniProtKB-SubCell"/>
</dbReference>